<evidence type="ECO:0000256" key="12">
    <source>
        <dbReference type="SAM" id="Phobius"/>
    </source>
</evidence>
<name>A0A7R9M605_9ACAR</name>
<dbReference type="Gene3D" id="1.10.510.10">
    <property type="entry name" value="Transferase(Phosphotransferase) domain 1"/>
    <property type="match status" value="1"/>
</dbReference>
<dbReference type="CDD" id="cd03127">
    <property type="entry name" value="tetraspanin_LEL"/>
    <property type="match status" value="1"/>
</dbReference>
<proteinExistence type="inferred from homology"/>
<evidence type="ECO:0000256" key="4">
    <source>
        <dbReference type="ARBA" id="ARBA00022741"/>
    </source>
</evidence>
<evidence type="ECO:0000256" key="1">
    <source>
        <dbReference type="ARBA" id="ARBA00004141"/>
    </source>
</evidence>
<gene>
    <name evidence="14" type="ORF">ONB1V03_LOCUS10349</name>
</gene>
<evidence type="ECO:0000256" key="5">
    <source>
        <dbReference type="ARBA" id="ARBA00022777"/>
    </source>
</evidence>
<evidence type="ECO:0000256" key="6">
    <source>
        <dbReference type="ARBA" id="ARBA00022840"/>
    </source>
</evidence>
<feature type="binding site" evidence="10">
    <location>
        <position position="192"/>
    </location>
    <ligand>
        <name>ATP</name>
        <dbReference type="ChEBI" id="CHEBI:30616"/>
    </ligand>
</feature>
<keyword evidence="4 10" id="KW-0547">Nucleotide-binding</keyword>
<reference evidence="14" key="1">
    <citation type="submission" date="2020-11" db="EMBL/GenBank/DDBJ databases">
        <authorList>
            <person name="Tran Van P."/>
        </authorList>
    </citation>
    <scope>NUCLEOTIDE SEQUENCE</scope>
</reference>
<dbReference type="InterPro" id="IPR008271">
    <property type="entry name" value="Ser/Thr_kinase_AS"/>
</dbReference>
<dbReference type="GO" id="GO:0005634">
    <property type="term" value="C:nucleus"/>
    <property type="evidence" value="ECO:0007669"/>
    <property type="project" value="TreeGrafter"/>
</dbReference>
<dbReference type="EMBL" id="CAJPVJ010006980">
    <property type="protein sequence ID" value="CAG2170883.1"/>
    <property type="molecule type" value="Genomic_DNA"/>
</dbReference>
<keyword evidence="15" id="KW-1185">Reference proteome</keyword>
<dbReference type="Pfam" id="PF00335">
    <property type="entry name" value="Tetraspanin"/>
    <property type="match status" value="1"/>
</dbReference>
<organism evidence="14">
    <name type="scientific">Oppiella nova</name>
    <dbReference type="NCBI Taxonomy" id="334625"/>
    <lineage>
        <taxon>Eukaryota</taxon>
        <taxon>Metazoa</taxon>
        <taxon>Ecdysozoa</taxon>
        <taxon>Arthropoda</taxon>
        <taxon>Chelicerata</taxon>
        <taxon>Arachnida</taxon>
        <taxon>Acari</taxon>
        <taxon>Acariformes</taxon>
        <taxon>Sarcoptiformes</taxon>
        <taxon>Oribatida</taxon>
        <taxon>Brachypylina</taxon>
        <taxon>Oppioidea</taxon>
        <taxon>Oppiidae</taxon>
        <taxon>Oppiella</taxon>
    </lineage>
</organism>
<comment type="similarity">
    <text evidence="9">Belongs to the protein kinase superfamily. Ser/Thr protein kinase family. GCN2 subfamily.</text>
</comment>
<feature type="transmembrane region" description="Helical" evidence="12">
    <location>
        <begin position="64"/>
        <end position="88"/>
    </location>
</feature>
<dbReference type="InterPro" id="IPR000719">
    <property type="entry name" value="Prot_kinase_dom"/>
</dbReference>
<evidence type="ECO:0000256" key="7">
    <source>
        <dbReference type="ARBA" id="ARBA00022989"/>
    </source>
</evidence>
<feature type="domain" description="Protein kinase" evidence="13">
    <location>
        <begin position="163"/>
        <end position="431"/>
    </location>
</feature>
<accession>A0A7R9M605</accession>
<dbReference type="PANTHER" id="PTHR11042">
    <property type="entry name" value="EUKARYOTIC TRANSLATION INITIATION FACTOR 2-ALPHA KINASE EIF2-ALPHA KINASE -RELATED"/>
    <property type="match status" value="1"/>
</dbReference>
<dbReference type="OrthoDB" id="6434949at2759"/>
<dbReference type="GO" id="GO:0016020">
    <property type="term" value="C:membrane"/>
    <property type="evidence" value="ECO:0007669"/>
    <property type="project" value="UniProtKB-SubCell"/>
</dbReference>
<dbReference type="InterPro" id="IPR011009">
    <property type="entry name" value="Kinase-like_dom_sf"/>
</dbReference>
<keyword evidence="3 12" id="KW-0812">Transmembrane</keyword>
<dbReference type="EMBL" id="OC921805">
    <property type="protein sequence ID" value="CAD7653696.1"/>
    <property type="molecule type" value="Genomic_DNA"/>
</dbReference>
<dbReference type="InterPro" id="IPR050339">
    <property type="entry name" value="CC_SR_Kinase"/>
</dbReference>
<dbReference type="SUPFAM" id="SSF56112">
    <property type="entry name" value="Protein kinase-like (PK-like)"/>
    <property type="match status" value="1"/>
</dbReference>
<dbReference type="GO" id="GO:0005524">
    <property type="term" value="F:ATP binding"/>
    <property type="evidence" value="ECO:0007669"/>
    <property type="project" value="UniProtKB-UniRule"/>
</dbReference>
<dbReference type="PROSITE" id="PS00108">
    <property type="entry name" value="PROTEIN_KINASE_ST"/>
    <property type="match status" value="1"/>
</dbReference>
<keyword evidence="6 10" id="KW-0067">ATP-binding</keyword>
<dbReference type="Pfam" id="PF00069">
    <property type="entry name" value="Pkinase"/>
    <property type="match status" value="1"/>
</dbReference>
<dbReference type="AlphaFoldDB" id="A0A7R9M605"/>
<dbReference type="InterPro" id="IPR008952">
    <property type="entry name" value="Tetraspanin_EC2_sf"/>
</dbReference>
<dbReference type="InterPro" id="IPR018499">
    <property type="entry name" value="Tetraspanin/Peripherin"/>
</dbReference>
<dbReference type="PROSITE" id="PS50011">
    <property type="entry name" value="PROTEIN_KINASE_DOM"/>
    <property type="match status" value="1"/>
</dbReference>
<dbReference type="GO" id="GO:0005737">
    <property type="term" value="C:cytoplasm"/>
    <property type="evidence" value="ECO:0007669"/>
    <property type="project" value="TreeGrafter"/>
</dbReference>
<evidence type="ECO:0000256" key="2">
    <source>
        <dbReference type="ARBA" id="ARBA00022679"/>
    </source>
</evidence>
<evidence type="ECO:0000256" key="10">
    <source>
        <dbReference type="PROSITE-ProRule" id="PRU10141"/>
    </source>
</evidence>
<keyword evidence="5" id="KW-0418">Kinase</keyword>
<keyword evidence="7 12" id="KW-1133">Transmembrane helix</keyword>
<evidence type="ECO:0000256" key="9">
    <source>
        <dbReference type="ARBA" id="ARBA00037982"/>
    </source>
</evidence>
<protein>
    <recommendedName>
        <fullName evidence="13">Protein kinase domain-containing protein</fullName>
    </recommendedName>
</protein>
<sequence>MDFHCCGNNGVVDFNQPDPLNSTMLTLPASCCGQWTSDDSWKKECNITDIVYEQGCIGKLKSVLINYLVTISLISIFMLLVEISPIIYNRWKPDWNDLYYEKFFKFNCELSTKDTTDHDRINDFTGTDNNDDEQTIDQRNQQDEILAENYEIDEGNDDIRKSKVLEAMIGEGAFGTVFRGKELATGTMFAVKQIDTKGLSNKEKESLEREIKTLLIVNSQFVVQYFDYWHEFDCLYIQMELCSDSLRDILQLKLQLFNRQMGLPLNEYEYIISCELFRQILECVQYLHELNPQIIHRDLKPDNILVARKVRNGRFIKLADFGLATIHDSNIHNTLNKHTAQVGDLRFMAPEIMQGIKYNHKSDIYSLALIGGEIFDLNLSGELDSLEHYAGDTFDHCRDRIMSKVYVKLPKLEPGILWLIPIDLLTLRPNM</sequence>
<dbReference type="GO" id="GO:0004674">
    <property type="term" value="F:protein serine/threonine kinase activity"/>
    <property type="evidence" value="ECO:0007669"/>
    <property type="project" value="UniProtKB-KW"/>
</dbReference>
<evidence type="ECO:0000256" key="8">
    <source>
        <dbReference type="ARBA" id="ARBA00023136"/>
    </source>
</evidence>
<evidence type="ECO:0000259" key="13">
    <source>
        <dbReference type="PROSITE" id="PS50011"/>
    </source>
</evidence>
<dbReference type="SUPFAM" id="SSF48652">
    <property type="entry name" value="Tetraspanin"/>
    <property type="match status" value="1"/>
</dbReference>
<evidence type="ECO:0000313" key="15">
    <source>
        <dbReference type="Proteomes" id="UP000728032"/>
    </source>
</evidence>
<keyword evidence="2" id="KW-0808">Transferase</keyword>
<keyword evidence="11" id="KW-0723">Serine/threonine-protein kinase</keyword>
<dbReference type="Proteomes" id="UP000728032">
    <property type="component" value="Unassembled WGS sequence"/>
</dbReference>
<dbReference type="PROSITE" id="PS00107">
    <property type="entry name" value="PROTEIN_KINASE_ATP"/>
    <property type="match status" value="1"/>
</dbReference>
<evidence type="ECO:0000256" key="3">
    <source>
        <dbReference type="ARBA" id="ARBA00022692"/>
    </source>
</evidence>
<dbReference type="SMART" id="SM00220">
    <property type="entry name" value="S_TKc"/>
    <property type="match status" value="1"/>
</dbReference>
<comment type="subcellular location">
    <subcellularLocation>
        <location evidence="1">Membrane</location>
        <topology evidence="1">Multi-pass membrane protein</topology>
    </subcellularLocation>
</comment>
<keyword evidence="8 12" id="KW-0472">Membrane</keyword>
<evidence type="ECO:0000256" key="11">
    <source>
        <dbReference type="RuleBase" id="RU000304"/>
    </source>
</evidence>
<dbReference type="InterPro" id="IPR017441">
    <property type="entry name" value="Protein_kinase_ATP_BS"/>
</dbReference>
<evidence type="ECO:0000313" key="14">
    <source>
        <dbReference type="EMBL" id="CAD7653696.1"/>
    </source>
</evidence>
<dbReference type="CDD" id="cd00180">
    <property type="entry name" value="PKc"/>
    <property type="match status" value="1"/>
</dbReference>